<name>A0A319CWC3_9EURO</name>
<dbReference type="VEuPathDB" id="FungiDB:BO71DRAFT_413396"/>
<accession>A0A319CWC3</accession>
<proteinExistence type="predicted"/>
<protein>
    <submittedName>
        <fullName evidence="1">Uncharacterized protein</fullName>
    </submittedName>
</protein>
<keyword evidence="2" id="KW-1185">Reference proteome</keyword>
<reference evidence="1 2" key="1">
    <citation type="submission" date="2018-02" db="EMBL/GenBank/DDBJ databases">
        <title>The genomes of Aspergillus section Nigri reveals drivers in fungal speciation.</title>
        <authorList>
            <consortium name="DOE Joint Genome Institute"/>
            <person name="Vesth T.C."/>
            <person name="Nybo J."/>
            <person name="Theobald S."/>
            <person name="Brandl J."/>
            <person name="Frisvad J.C."/>
            <person name="Nielsen K.F."/>
            <person name="Lyhne E.K."/>
            <person name="Kogle M.E."/>
            <person name="Kuo A."/>
            <person name="Riley R."/>
            <person name="Clum A."/>
            <person name="Nolan M."/>
            <person name="Lipzen A."/>
            <person name="Salamov A."/>
            <person name="Henrissat B."/>
            <person name="Wiebenga A."/>
            <person name="De vries R.P."/>
            <person name="Grigoriev I.V."/>
            <person name="Mortensen U.H."/>
            <person name="Andersen M.R."/>
            <person name="Baker S.E."/>
        </authorList>
    </citation>
    <scope>NUCLEOTIDE SEQUENCE [LARGE SCALE GENOMIC DNA]</scope>
    <source>
        <strain evidence="1 2">CBS 707.79</strain>
    </source>
</reference>
<dbReference type="EMBL" id="KZ826033">
    <property type="protein sequence ID" value="PYH89364.1"/>
    <property type="molecule type" value="Genomic_DNA"/>
</dbReference>
<organism evidence="1 2">
    <name type="scientific">Aspergillus ellipticus CBS 707.79</name>
    <dbReference type="NCBI Taxonomy" id="1448320"/>
    <lineage>
        <taxon>Eukaryota</taxon>
        <taxon>Fungi</taxon>
        <taxon>Dikarya</taxon>
        <taxon>Ascomycota</taxon>
        <taxon>Pezizomycotina</taxon>
        <taxon>Eurotiomycetes</taxon>
        <taxon>Eurotiomycetidae</taxon>
        <taxon>Eurotiales</taxon>
        <taxon>Aspergillaceae</taxon>
        <taxon>Aspergillus</taxon>
        <taxon>Aspergillus subgen. Circumdati</taxon>
    </lineage>
</organism>
<evidence type="ECO:0000313" key="1">
    <source>
        <dbReference type="EMBL" id="PYH89364.1"/>
    </source>
</evidence>
<gene>
    <name evidence="1" type="ORF">BO71DRAFT_413396</name>
</gene>
<sequence>MFQIRPPRIRLEGISPISSLLDLCDARFCRINVFYPVIIPVICDAAHTINYATTRRNQLYFLAPWHLQELIIARPMYLTGNGMRHIQHLQNEPAAQDICNPASPVFLAYWEDSVWISGTCSEETRCSIVDDPLGIALDPVLQSGKAKEKKEIQEECHHVYMLCKELWL</sequence>
<dbReference type="AlphaFoldDB" id="A0A319CWC3"/>
<evidence type="ECO:0000313" key="2">
    <source>
        <dbReference type="Proteomes" id="UP000247810"/>
    </source>
</evidence>
<dbReference type="Proteomes" id="UP000247810">
    <property type="component" value="Unassembled WGS sequence"/>
</dbReference>